<sequence length="807" mass="90953">MNWNRHFFTLLLFALPVVLFAQKTRQQILFNADWKFHKGEQANAEKNSFNDAAWRMVNLPHDWSVEGPFSNEWASGTGYLPGGTGWYRKTFTIPPQFKGRQVFIYFDGVYKNSEVWVNGHYLGKRPNGFIAFQYELTKYLLPGLKNSIAVKVDHTTFADSRWYTGSGIYRNVYLIATDPVHIDQWGVAFTTPAVSTTRANARVQVAIANSTKGNRPVTVQCLLLDKSGKQVAAAQKNILATPNATTQADCAFTVANPTLWSTDNPYLYTLQVNVISAGKKIDEWTDKVGIRSIRFDPEKGFYLNGVNSKLLGVCIHDDAGVLGVAVPEEVWIRRFRTLKAAGCNSIRLSHNPHADYIYRLCDEMGFTVMDEAFDEWETGKNKWIKGWNNGQPGKDGYNTYFKEWANKDLRDMILRNRNRPSIIMWSIGNEIDYPNDPYTHPVLNSGNNPQIYGRGYDTTHPPATRLGEISKQLVQVAKQYDTTRPVTAALAGVVMSNTTSYPGNLDIVGYNYQEYRFAEDHQKYPNRVIYDSENGMRLSAWNAVNNNSYVAGQYLWTGVDYLGEAGKWPNRSNQAGLIDLGGFPKTEYYFRQSIWTTKPMIYMGTARIPKSEDNGIWSHKQAAPKWNGTDGDSIRVNCFTNCEEAELFLNGQSLGRRKMADARNRTLWWNTMYHPGELVVKGYNEGKEAAQYTLNTTGKASAIKATVYKDALINERTGVQQLEVLLVDEKGQYVYDADNDITVSITGPATLLGLENSDAHDVGDYQASTRKARNGRLIVYVRPPVKSNAYEITIASPGLEPVTVKLN</sequence>
<dbReference type="Pfam" id="PF02837">
    <property type="entry name" value="Glyco_hydro_2_N"/>
    <property type="match status" value="1"/>
</dbReference>
<evidence type="ECO:0000256" key="1">
    <source>
        <dbReference type="ARBA" id="ARBA00007401"/>
    </source>
</evidence>
<dbReference type="InterPro" id="IPR051913">
    <property type="entry name" value="GH2_Domain-Containing"/>
</dbReference>
<comment type="similarity">
    <text evidence="1">Belongs to the glycosyl hydrolase 2 family.</text>
</comment>
<protein>
    <submittedName>
        <fullName evidence="9">DUF4982 domain-containing protein</fullName>
    </submittedName>
</protein>
<dbReference type="SUPFAM" id="SSF49785">
    <property type="entry name" value="Galactose-binding domain-like"/>
    <property type="match status" value="1"/>
</dbReference>
<evidence type="ECO:0000259" key="4">
    <source>
        <dbReference type="Pfam" id="PF00703"/>
    </source>
</evidence>
<dbReference type="PANTHER" id="PTHR42732:SF1">
    <property type="entry name" value="BETA-MANNOSIDASE"/>
    <property type="match status" value="1"/>
</dbReference>
<dbReference type="Gene3D" id="3.20.20.80">
    <property type="entry name" value="Glycosidases"/>
    <property type="match status" value="1"/>
</dbReference>
<dbReference type="InterPro" id="IPR023232">
    <property type="entry name" value="Glyco_hydro_2_AS"/>
</dbReference>
<feature type="domain" description="Glycoside hydrolase family 2 immunoglobulin-like beta-sandwich" evidence="4">
    <location>
        <begin position="181"/>
        <end position="291"/>
    </location>
</feature>
<dbReference type="PROSITE" id="PS00608">
    <property type="entry name" value="GLYCOSYL_HYDROL_F2_2"/>
    <property type="match status" value="1"/>
</dbReference>
<dbReference type="InterPro" id="IPR006104">
    <property type="entry name" value="Glyco_hydro_2_N"/>
</dbReference>
<dbReference type="SUPFAM" id="SSF49303">
    <property type="entry name" value="beta-Galactosidase/glucuronidase domain"/>
    <property type="match status" value="1"/>
</dbReference>
<dbReference type="InterPro" id="IPR040605">
    <property type="entry name" value="Glyco_hydro2_dom5"/>
</dbReference>
<dbReference type="Pfam" id="PF16355">
    <property type="entry name" value="DUF4982"/>
    <property type="match status" value="1"/>
</dbReference>
<dbReference type="InterPro" id="IPR006102">
    <property type="entry name" value="Ig-like_GH2"/>
</dbReference>
<organism evidence="9 10">
    <name type="scientific">Niastella caeni</name>
    <dbReference type="NCBI Taxonomy" id="2569763"/>
    <lineage>
        <taxon>Bacteria</taxon>
        <taxon>Pseudomonadati</taxon>
        <taxon>Bacteroidota</taxon>
        <taxon>Chitinophagia</taxon>
        <taxon>Chitinophagales</taxon>
        <taxon>Chitinophagaceae</taxon>
        <taxon>Niastella</taxon>
    </lineage>
</organism>
<keyword evidence="2" id="KW-0378">Hydrolase</keyword>
<dbReference type="Pfam" id="PF00703">
    <property type="entry name" value="Glyco_hydro_2"/>
    <property type="match status" value="1"/>
</dbReference>
<dbReference type="GO" id="GO:0005975">
    <property type="term" value="P:carbohydrate metabolic process"/>
    <property type="evidence" value="ECO:0007669"/>
    <property type="project" value="InterPro"/>
</dbReference>
<dbReference type="EMBL" id="STFF01000003">
    <property type="protein sequence ID" value="THU39293.1"/>
    <property type="molecule type" value="Genomic_DNA"/>
</dbReference>
<evidence type="ECO:0000259" key="8">
    <source>
        <dbReference type="Pfam" id="PF18565"/>
    </source>
</evidence>
<feature type="domain" description="Glycoside hydrolase family 2 catalytic" evidence="5">
    <location>
        <begin position="299"/>
        <end position="489"/>
    </location>
</feature>
<comment type="caution">
    <text evidence="9">The sequence shown here is derived from an EMBL/GenBank/DDBJ whole genome shotgun (WGS) entry which is preliminary data.</text>
</comment>
<evidence type="ECO:0000256" key="2">
    <source>
        <dbReference type="ARBA" id="ARBA00022801"/>
    </source>
</evidence>
<evidence type="ECO:0000259" key="6">
    <source>
        <dbReference type="Pfam" id="PF02837"/>
    </source>
</evidence>
<dbReference type="InterPro" id="IPR036156">
    <property type="entry name" value="Beta-gal/glucu_dom_sf"/>
</dbReference>
<dbReference type="InterPro" id="IPR008979">
    <property type="entry name" value="Galactose-bd-like_sf"/>
</dbReference>
<dbReference type="Pfam" id="PF02836">
    <property type="entry name" value="Glyco_hydro_2_C"/>
    <property type="match status" value="1"/>
</dbReference>
<keyword evidence="3" id="KW-0326">Glycosidase</keyword>
<dbReference type="Proteomes" id="UP000306918">
    <property type="component" value="Unassembled WGS sequence"/>
</dbReference>
<dbReference type="Pfam" id="PF18565">
    <property type="entry name" value="Glyco_hydro2_C5"/>
    <property type="match status" value="1"/>
</dbReference>
<proteinExistence type="inferred from homology"/>
<dbReference type="AlphaFoldDB" id="A0A4S8HUK9"/>
<dbReference type="OrthoDB" id="9801077at2"/>
<evidence type="ECO:0000259" key="5">
    <source>
        <dbReference type="Pfam" id="PF02836"/>
    </source>
</evidence>
<name>A0A4S8HUK9_9BACT</name>
<feature type="domain" description="Glycosyl hydrolases family 2 sugar binding" evidence="6">
    <location>
        <begin position="83"/>
        <end position="176"/>
    </location>
</feature>
<accession>A0A4S8HUK9</accession>
<dbReference type="Gene3D" id="2.60.40.10">
    <property type="entry name" value="Immunoglobulins"/>
    <property type="match status" value="3"/>
</dbReference>
<evidence type="ECO:0000256" key="3">
    <source>
        <dbReference type="ARBA" id="ARBA00023295"/>
    </source>
</evidence>
<dbReference type="RefSeq" id="WP_136577425.1">
    <property type="nucleotide sequence ID" value="NZ_STFF01000003.1"/>
</dbReference>
<dbReference type="GO" id="GO:0004553">
    <property type="term" value="F:hydrolase activity, hydrolyzing O-glycosyl compounds"/>
    <property type="evidence" value="ECO:0007669"/>
    <property type="project" value="InterPro"/>
</dbReference>
<dbReference type="InterPro" id="IPR006103">
    <property type="entry name" value="Glyco_hydro_2_cat"/>
</dbReference>
<dbReference type="InterPro" id="IPR013783">
    <property type="entry name" value="Ig-like_fold"/>
</dbReference>
<keyword evidence="10" id="KW-1185">Reference proteome</keyword>
<dbReference type="SUPFAM" id="SSF51445">
    <property type="entry name" value="(Trans)glycosidases"/>
    <property type="match status" value="1"/>
</dbReference>
<dbReference type="InterPro" id="IPR017853">
    <property type="entry name" value="GH"/>
</dbReference>
<dbReference type="InterPro" id="IPR006101">
    <property type="entry name" value="Glyco_hydro_2"/>
</dbReference>
<evidence type="ECO:0000259" key="7">
    <source>
        <dbReference type="Pfam" id="PF16355"/>
    </source>
</evidence>
<dbReference type="PANTHER" id="PTHR42732">
    <property type="entry name" value="BETA-GALACTOSIDASE"/>
    <property type="match status" value="1"/>
</dbReference>
<dbReference type="InterPro" id="IPR032311">
    <property type="entry name" value="DUF4982"/>
</dbReference>
<evidence type="ECO:0000313" key="10">
    <source>
        <dbReference type="Proteomes" id="UP000306918"/>
    </source>
</evidence>
<dbReference type="PRINTS" id="PR00132">
    <property type="entry name" value="GLHYDRLASE2"/>
</dbReference>
<dbReference type="Gene3D" id="2.60.120.260">
    <property type="entry name" value="Galactose-binding domain-like"/>
    <property type="match status" value="1"/>
</dbReference>
<feature type="domain" description="Glycoside hydrolase family 2" evidence="8">
    <location>
        <begin position="703"/>
        <end position="805"/>
    </location>
</feature>
<evidence type="ECO:0000313" key="9">
    <source>
        <dbReference type="EMBL" id="THU39293.1"/>
    </source>
</evidence>
<reference evidence="9 10" key="1">
    <citation type="submission" date="2019-04" db="EMBL/GenBank/DDBJ databases">
        <title>Niastella caeni sp. nov., isolated from activated sludge.</title>
        <authorList>
            <person name="Sheng M."/>
        </authorList>
    </citation>
    <scope>NUCLEOTIDE SEQUENCE [LARGE SCALE GENOMIC DNA]</scope>
    <source>
        <strain evidence="9 10">HX-2-15</strain>
    </source>
</reference>
<gene>
    <name evidence="9" type="ORF">FAM09_12330</name>
</gene>
<feature type="domain" description="DUF4982" evidence="7">
    <location>
        <begin position="631"/>
        <end position="690"/>
    </location>
</feature>